<dbReference type="GO" id="GO:0005886">
    <property type="term" value="C:plasma membrane"/>
    <property type="evidence" value="ECO:0007669"/>
    <property type="project" value="TreeGrafter"/>
</dbReference>
<keyword evidence="8" id="KW-0460">Magnesium</keyword>
<name>H2BWB2_GILLR</name>
<dbReference type="Pfam" id="PF00781">
    <property type="entry name" value="DAGK_cat"/>
    <property type="match status" value="1"/>
</dbReference>
<accession>H2BWB2</accession>
<dbReference type="Gene3D" id="2.60.200.40">
    <property type="match status" value="1"/>
</dbReference>
<dbReference type="GO" id="GO:0016301">
    <property type="term" value="F:kinase activity"/>
    <property type="evidence" value="ECO:0007669"/>
    <property type="project" value="UniProtKB-KW"/>
</dbReference>
<dbReference type="InterPro" id="IPR050187">
    <property type="entry name" value="Lipid_Phosphate_FormReg"/>
</dbReference>
<keyword evidence="5" id="KW-0547">Nucleotide-binding</keyword>
<evidence type="ECO:0000256" key="10">
    <source>
        <dbReference type="ARBA" id="ARBA00023209"/>
    </source>
</evidence>
<organism evidence="13 14">
    <name type="scientific">Gillisia limnaea (strain DSM 15749 / LMG 21470 / R-8282)</name>
    <dbReference type="NCBI Taxonomy" id="865937"/>
    <lineage>
        <taxon>Bacteria</taxon>
        <taxon>Pseudomonadati</taxon>
        <taxon>Bacteroidota</taxon>
        <taxon>Flavobacteriia</taxon>
        <taxon>Flavobacteriales</taxon>
        <taxon>Flavobacteriaceae</taxon>
        <taxon>Gillisia</taxon>
    </lineage>
</organism>
<dbReference type="Proteomes" id="UP000003844">
    <property type="component" value="Unassembled WGS sequence"/>
</dbReference>
<keyword evidence="10" id="KW-0594">Phospholipid biosynthesis</keyword>
<dbReference type="PANTHER" id="PTHR12358">
    <property type="entry name" value="SPHINGOSINE KINASE"/>
    <property type="match status" value="1"/>
</dbReference>
<keyword evidence="9" id="KW-0443">Lipid metabolism</keyword>
<evidence type="ECO:0000256" key="11">
    <source>
        <dbReference type="ARBA" id="ARBA00023264"/>
    </source>
</evidence>
<evidence type="ECO:0000256" key="1">
    <source>
        <dbReference type="ARBA" id="ARBA00001946"/>
    </source>
</evidence>
<dbReference type="GO" id="GO:0046872">
    <property type="term" value="F:metal ion binding"/>
    <property type="evidence" value="ECO:0007669"/>
    <property type="project" value="UniProtKB-KW"/>
</dbReference>
<dbReference type="AlphaFoldDB" id="H2BWB2"/>
<dbReference type="HOGENOM" id="CLU_045532_1_2_10"/>
<dbReference type="NCBIfam" id="TIGR00147">
    <property type="entry name" value="YegS/Rv2252/BmrU family lipid kinase"/>
    <property type="match status" value="1"/>
</dbReference>
<dbReference type="PANTHER" id="PTHR12358:SF106">
    <property type="entry name" value="LIPID KINASE YEGS"/>
    <property type="match status" value="1"/>
</dbReference>
<keyword evidence="2" id="KW-0444">Lipid biosynthesis</keyword>
<gene>
    <name evidence="13" type="ORF">Gilli_3479</name>
</gene>
<keyword evidence="6" id="KW-0418">Kinase</keyword>
<evidence type="ECO:0000313" key="13">
    <source>
        <dbReference type="EMBL" id="EHQ04076.1"/>
    </source>
</evidence>
<evidence type="ECO:0000256" key="8">
    <source>
        <dbReference type="ARBA" id="ARBA00022842"/>
    </source>
</evidence>
<dbReference type="Pfam" id="PF19279">
    <property type="entry name" value="YegS_C"/>
    <property type="match status" value="1"/>
</dbReference>
<keyword evidence="7" id="KW-0067">ATP-binding</keyword>
<dbReference type="PROSITE" id="PS50146">
    <property type="entry name" value="DAGK"/>
    <property type="match status" value="1"/>
</dbReference>
<evidence type="ECO:0000256" key="3">
    <source>
        <dbReference type="ARBA" id="ARBA00022679"/>
    </source>
</evidence>
<evidence type="ECO:0000256" key="4">
    <source>
        <dbReference type="ARBA" id="ARBA00022723"/>
    </source>
</evidence>
<feature type="domain" description="DAGKc" evidence="12">
    <location>
        <begin position="2"/>
        <end position="132"/>
    </location>
</feature>
<dbReference type="SUPFAM" id="SSF111331">
    <property type="entry name" value="NAD kinase/diacylglycerol kinase-like"/>
    <property type="match status" value="1"/>
</dbReference>
<evidence type="ECO:0000256" key="7">
    <source>
        <dbReference type="ARBA" id="ARBA00022840"/>
    </source>
</evidence>
<protein>
    <recommendedName>
        <fullName evidence="12">DAGKc domain-containing protein</fullName>
    </recommendedName>
</protein>
<keyword evidence="14" id="KW-1185">Reference proteome</keyword>
<sequence length="295" mass="32507">MSGIKNVLLVVNPISGALDKANLIQQIKLEVEKIDARLYIFQTTKEGDLLNLEKRIQELKPCRILIAGGDGTIKLTAEALKGEDIPVGIIPAGSANGLASNLNLPINIEEQIHIALGNTFQKIDIILINDEYCLHMADFGINAELIGKYAGSTIRGKLGYVLHSIPTLFESEYPFQFEIKANNQTFKKEGILLAIANANSYGTGAHVNPKGKIDDGFFEVLIFKHFDIIKILKTLGNEVEYDPEFMETISTKEAKISCATPVAFQIDGEYLGKKELIHAEILPNKLTIAVPKKIY</sequence>
<evidence type="ECO:0000256" key="2">
    <source>
        <dbReference type="ARBA" id="ARBA00022516"/>
    </source>
</evidence>
<dbReference type="GO" id="GO:0008654">
    <property type="term" value="P:phospholipid biosynthetic process"/>
    <property type="evidence" value="ECO:0007669"/>
    <property type="project" value="UniProtKB-KW"/>
</dbReference>
<evidence type="ECO:0000256" key="5">
    <source>
        <dbReference type="ARBA" id="ARBA00022741"/>
    </source>
</evidence>
<dbReference type="SMART" id="SM00046">
    <property type="entry name" value="DAGKc"/>
    <property type="match status" value="1"/>
</dbReference>
<dbReference type="STRING" id="865937.Gilli_3479"/>
<dbReference type="InterPro" id="IPR017438">
    <property type="entry name" value="ATP-NAD_kinase_N"/>
</dbReference>
<evidence type="ECO:0000259" key="12">
    <source>
        <dbReference type="PROSITE" id="PS50146"/>
    </source>
</evidence>
<dbReference type="OrthoDB" id="9786026at2"/>
<dbReference type="Gene3D" id="3.40.50.10330">
    <property type="entry name" value="Probable inorganic polyphosphate/atp-NAD kinase, domain 1"/>
    <property type="match status" value="1"/>
</dbReference>
<dbReference type="EMBL" id="JH594606">
    <property type="protein sequence ID" value="EHQ04076.1"/>
    <property type="molecule type" value="Genomic_DNA"/>
</dbReference>
<keyword evidence="11" id="KW-1208">Phospholipid metabolism</keyword>
<dbReference type="eggNOG" id="COG1597">
    <property type="taxonomic scope" value="Bacteria"/>
</dbReference>
<dbReference type="InterPro" id="IPR001206">
    <property type="entry name" value="Diacylglycerol_kinase_cat_dom"/>
</dbReference>
<reference evidence="14" key="1">
    <citation type="journal article" date="2012" name="Stand. Genomic Sci.">
        <title>Genome sequence of the Antarctic rhodopsins-containing flavobacterium Gillisia limnaea type strain (R-8282(T)).</title>
        <authorList>
            <person name="Riedel T."/>
            <person name="Held B."/>
            <person name="Nolan M."/>
            <person name="Lucas S."/>
            <person name="Lapidus A."/>
            <person name="Tice H."/>
            <person name="Del Rio T.G."/>
            <person name="Cheng J.F."/>
            <person name="Han C."/>
            <person name="Tapia R."/>
            <person name="Goodwin L.A."/>
            <person name="Pitluck S."/>
            <person name="Liolios K."/>
            <person name="Mavromatis K."/>
            <person name="Pagani I."/>
            <person name="Ivanova N."/>
            <person name="Mikhailova N."/>
            <person name="Pati A."/>
            <person name="Chen A."/>
            <person name="Palaniappan K."/>
            <person name="Land M."/>
            <person name="Rohde M."/>
            <person name="Tindall B.J."/>
            <person name="Detter J.C."/>
            <person name="Goker M."/>
            <person name="Bristow J."/>
            <person name="Eisen J.A."/>
            <person name="Markowitz V."/>
            <person name="Hugenholtz P."/>
            <person name="Kyrpides N.C."/>
            <person name="Klenk H.P."/>
            <person name="Woyke T."/>
        </authorList>
    </citation>
    <scope>NUCLEOTIDE SEQUENCE [LARGE SCALE GENOMIC DNA]</scope>
    <source>
        <strain evidence="14">DSM 15749 / LMG 21470 / R-8282</strain>
    </source>
</reference>
<dbReference type="RefSeq" id="WP_006990379.1">
    <property type="nucleotide sequence ID" value="NZ_JH594606.1"/>
</dbReference>
<proteinExistence type="predicted"/>
<dbReference type="InterPro" id="IPR005218">
    <property type="entry name" value="Diacylglycerol/lipid_kinase"/>
</dbReference>
<keyword evidence="4" id="KW-0479">Metal-binding</keyword>
<evidence type="ECO:0000256" key="6">
    <source>
        <dbReference type="ARBA" id="ARBA00022777"/>
    </source>
</evidence>
<dbReference type="GO" id="GO:0005524">
    <property type="term" value="F:ATP binding"/>
    <property type="evidence" value="ECO:0007669"/>
    <property type="project" value="UniProtKB-KW"/>
</dbReference>
<dbReference type="InterPro" id="IPR045540">
    <property type="entry name" value="YegS/DAGK_C"/>
</dbReference>
<evidence type="ECO:0000256" key="9">
    <source>
        <dbReference type="ARBA" id="ARBA00023098"/>
    </source>
</evidence>
<dbReference type="InterPro" id="IPR016064">
    <property type="entry name" value="NAD/diacylglycerol_kinase_sf"/>
</dbReference>
<comment type="cofactor">
    <cofactor evidence="1">
        <name>Mg(2+)</name>
        <dbReference type="ChEBI" id="CHEBI:18420"/>
    </cofactor>
</comment>
<keyword evidence="3" id="KW-0808">Transferase</keyword>
<evidence type="ECO:0000313" key="14">
    <source>
        <dbReference type="Proteomes" id="UP000003844"/>
    </source>
</evidence>